<keyword evidence="3" id="KW-1185">Reference proteome</keyword>
<comment type="caution">
    <text evidence="2">The sequence shown here is derived from an EMBL/GenBank/DDBJ whole genome shotgun (WGS) entry which is preliminary data.</text>
</comment>
<sequence length="58" mass="6737">MAFSNLPSLASPRLRDPTYRRSRFMSHRLAATRLPPFRVSTPFRVELKAHHHFSSTEA</sequence>
<dbReference type="AlphaFoldDB" id="A0A1R3ITM6"/>
<evidence type="ECO:0000313" key="2">
    <source>
        <dbReference type="EMBL" id="OMO85939.1"/>
    </source>
</evidence>
<reference evidence="3" key="1">
    <citation type="submission" date="2013-09" db="EMBL/GenBank/DDBJ databases">
        <title>Corchorus olitorius genome sequencing.</title>
        <authorList>
            <person name="Alam M."/>
            <person name="Haque M.S."/>
            <person name="Islam M.S."/>
            <person name="Emdad E.M."/>
            <person name="Islam M.M."/>
            <person name="Ahmed B."/>
            <person name="Halim A."/>
            <person name="Hossen Q.M.M."/>
            <person name="Hossain M.Z."/>
            <person name="Ahmed R."/>
            <person name="Khan M.M."/>
            <person name="Islam R."/>
            <person name="Rashid M.M."/>
            <person name="Khan S.A."/>
            <person name="Rahman M.S."/>
            <person name="Alam M."/>
            <person name="Yahiya A.S."/>
            <person name="Khan M.S."/>
            <person name="Azam M.S."/>
            <person name="Haque T."/>
            <person name="Lashkar M.Z.H."/>
            <person name="Akhand A.I."/>
            <person name="Morshed G."/>
            <person name="Roy S."/>
            <person name="Uddin K.S."/>
            <person name="Rabeya T."/>
            <person name="Hossain A.S."/>
            <person name="Chowdhury A."/>
            <person name="Snigdha A.R."/>
            <person name="Mortoza M.S."/>
            <person name="Matin S.A."/>
            <person name="Hoque S.M.E."/>
            <person name="Islam M.K."/>
            <person name="Roy D.K."/>
            <person name="Haider R."/>
            <person name="Moosa M.M."/>
            <person name="Elias S.M."/>
            <person name="Hasan A.M."/>
            <person name="Jahan S."/>
            <person name="Shafiuddin M."/>
            <person name="Mahmood N."/>
            <person name="Shommy N.S."/>
        </authorList>
    </citation>
    <scope>NUCLEOTIDE SEQUENCE [LARGE SCALE GENOMIC DNA]</scope>
    <source>
        <strain evidence="3">cv. O-4</strain>
    </source>
</reference>
<dbReference type="EMBL" id="AWUE01017650">
    <property type="protein sequence ID" value="OMO85939.1"/>
    <property type="molecule type" value="Genomic_DNA"/>
</dbReference>
<reference evidence="2" key="2">
    <citation type="submission" date="2013-09" db="EMBL/GenBank/DDBJ databases">
        <authorList>
            <person name="Alam M."/>
            <person name="Haque M.S."/>
            <person name="Islam M.S."/>
            <person name="Emdad E.M."/>
            <person name="Islam M.M."/>
            <person name="Ahmed B."/>
            <person name="Halim A."/>
            <person name="Hossen Q.M.M."/>
            <person name="Hossain M.Z."/>
            <person name="Ahmed R."/>
            <person name="Khan M.M."/>
            <person name="Islam R."/>
            <person name="Rashid M.M."/>
            <person name="Khan S.A."/>
            <person name="Rahman M.S."/>
            <person name="Alam M."/>
            <person name="Yahiya A.S."/>
            <person name="Khan M.S."/>
            <person name="Azam M.S."/>
            <person name="Haque T."/>
            <person name="Lashkar M.Z.H."/>
            <person name="Akhand A.I."/>
            <person name="Morshed G."/>
            <person name="Roy S."/>
            <person name="Uddin K.S."/>
            <person name="Rabeya T."/>
            <person name="Hossain A.S."/>
            <person name="Chowdhury A."/>
            <person name="Snigdha A.R."/>
            <person name="Mortoza M.S."/>
            <person name="Matin S.A."/>
            <person name="Hoque S.M.E."/>
            <person name="Islam M.K."/>
            <person name="Roy D.K."/>
            <person name="Haider R."/>
            <person name="Moosa M.M."/>
            <person name="Elias S.M."/>
            <person name="Hasan A.M."/>
            <person name="Jahan S."/>
            <person name="Shafiuddin M."/>
            <person name="Mahmood N."/>
            <person name="Shommy N.S."/>
        </authorList>
    </citation>
    <scope>NUCLEOTIDE SEQUENCE</scope>
    <source>
        <tissue evidence="2">Whole seedlings</tissue>
    </source>
</reference>
<dbReference type="EMBL" id="AWUE01017906">
    <property type="protein sequence ID" value="OMO83951.1"/>
    <property type="molecule type" value="Genomic_DNA"/>
</dbReference>
<protein>
    <submittedName>
        <fullName evidence="2">Uncharacterized protein</fullName>
    </submittedName>
</protein>
<accession>A0A1R3ITM6</accession>
<gene>
    <name evidence="2" type="ORF">COLO4_21368</name>
    <name evidence="1" type="ORF">COLO4_22297</name>
</gene>
<evidence type="ECO:0000313" key="3">
    <source>
        <dbReference type="Proteomes" id="UP000187203"/>
    </source>
</evidence>
<proteinExistence type="predicted"/>
<name>A0A1R3ITM6_9ROSI</name>
<organism evidence="2 3">
    <name type="scientific">Corchorus olitorius</name>
    <dbReference type="NCBI Taxonomy" id="93759"/>
    <lineage>
        <taxon>Eukaryota</taxon>
        <taxon>Viridiplantae</taxon>
        <taxon>Streptophyta</taxon>
        <taxon>Embryophyta</taxon>
        <taxon>Tracheophyta</taxon>
        <taxon>Spermatophyta</taxon>
        <taxon>Magnoliopsida</taxon>
        <taxon>eudicotyledons</taxon>
        <taxon>Gunneridae</taxon>
        <taxon>Pentapetalae</taxon>
        <taxon>rosids</taxon>
        <taxon>malvids</taxon>
        <taxon>Malvales</taxon>
        <taxon>Malvaceae</taxon>
        <taxon>Grewioideae</taxon>
        <taxon>Apeibeae</taxon>
        <taxon>Corchorus</taxon>
    </lineage>
</organism>
<evidence type="ECO:0000313" key="1">
    <source>
        <dbReference type="EMBL" id="OMO83951.1"/>
    </source>
</evidence>
<reference evidence="2" key="3">
    <citation type="journal article" date="2017" name="Nat. Plants">
        <title>Comparative genomics of two jute species and insight into fibre biogenesis.</title>
        <authorList>
            <person name="Islam M.S."/>
            <person name="Saito J.A."/>
            <person name="Emdad E.M."/>
            <person name="Ahmed B."/>
            <person name="Islam M.M."/>
            <person name="Halim A."/>
            <person name="Hossen Q.M."/>
            <person name="Hossain M.Z."/>
            <person name="Ahmed R."/>
            <person name="Hossain M.S."/>
            <person name="Kabir S.M."/>
            <person name="Khan M.S."/>
            <person name="Khan M.M."/>
            <person name="Hasan R."/>
            <person name="Aktar N."/>
            <person name="Honi U."/>
            <person name="Islam R."/>
            <person name="Rashid M.M."/>
            <person name="Wan X."/>
            <person name="Hou S."/>
            <person name="Haque T."/>
            <person name="Azam M.S."/>
            <person name="Moosa M.M."/>
            <person name="Elias S.M."/>
            <person name="Hasan A.M."/>
            <person name="Mahmood N."/>
            <person name="Shafiuddin M."/>
            <person name="Shahid S."/>
            <person name="Shommu N.S."/>
            <person name="Jahan S."/>
            <person name="Roy S."/>
            <person name="Chowdhury A."/>
            <person name="Akhand A.I."/>
            <person name="Nisho G.M."/>
            <person name="Uddin K.S."/>
            <person name="Rabeya T."/>
            <person name="Hoque S.M."/>
            <person name="Snigdha A.R."/>
            <person name="Mortoza S."/>
            <person name="Matin S.A."/>
            <person name="Islam M.K."/>
            <person name="Lashkar M.Z."/>
            <person name="Zaman M."/>
            <person name="Yuryev A."/>
            <person name="Uddin M.K."/>
            <person name="Rahman M.S."/>
            <person name="Haque M.S."/>
            <person name="Alam M.M."/>
            <person name="Khan H."/>
            <person name="Alam M."/>
        </authorList>
    </citation>
    <scope>NUCLEOTIDE SEQUENCE</scope>
    <source>
        <tissue evidence="2">Whole seedlings</tissue>
    </source>
</reference>
<dbReference type="Proteomes" id="UP000187203">
    <property type="component" value="Unassembled WGS sequence"/>
</dbReference>